<dbReference type="GO" id="GO:0008446">
    <property type="term" value="F:GDP-mannose 4,6-dehydratase activity"/>
    <property type="evidence" value="ECO:0007669"/>
    <property type="project" value="UniProtKB-EC"/>
</dbReference>
<sequence>MKRKILITGASGFVGRHVRTALETMPGDAEILDLNAAEAGDGPDIADQAAVEAAIARLQPDAVIHLAAVALPAEARDAPARAWAVNFQGTLNIAAALRAHCPQARLIFAGSSESYGAAFALNEGPTDELTPLMPQSVYAATKACADIALGQLAAEGFDCIRFRPFNHSGPGQAPLYVVADFARQIAEIEAERRAPVIRVGNLDAERDFLDVRDVARAYALAAMAGAPQPSKPPAQPLPHSTAYNLASGRAVRIGAILDALIGMSRVSISIETDPDRLRPADIPRTIGDAGRAAAAFGWRAEIALNTTLADVLDDQRRQVAGRSD</sequence>
<protein>
    <submittedName>
        <fullName evidence="2">GDP-mannose 4,6-dehydratase</fullName>
        <ecNumber evidence="2">4.2.1.47</ecNumber>
    </submittedName>
</protein>
<evidence type="ECO:0000259" key="1">
    <source>
        <dbReference type="Pfam" id="PF01370"/>
    </source>
</evidence>
<accession>A0ABS6WLP1</accession>
<gene>
    <name evidence="2" type="ORF">KY465_06255</name>
</gene>
<dbReference type="Proteomes" id="UP001430804">
    <property type="component" value="Unassembled WGS sequence"/>
</dbReference>
<reference evidence="2" key="1">
    <citation type="submission" date="2021-07" db="EMBL/GenBank/DDBJ databases">
        <title>Pseudohoeflea marina sp. nov. a polyhydroxyalcanoate-producing bacterium.</title>
        <authorList>
            <person name="Zheng W."/>
            <person name="Yu S."/>
            <person name="Huang Y."/>
        </authorList>
    </citation>
    <scope>NUCLEOTIDE SEQUENCE</scope>
    <source>
        <strain evidence="2">DP4N28-3</strain>
    </source>
</reference>
<comment type="caution">
    <text evidence="2">The sequence shown here is derived from an EMBL/GenBank/DDBJ whole genome shotgun (WGS) entry which is preliminary data.</text>
</comment>
<dbReference type="EC" id="4.2.1.47" evidence="2"/>
<proteinExistence type="predicted"/>
<organism evidence="2 3">
    <name type="scientific">Pseudohoeflea coraliihabitans</name>
    <dbReference type="NCBI Taxonomy" id="2860393"/>
    <lineage>
        <taxon>Bacteria</taxon>
        <taxon>Pseudomonadati</taxon>
        <taxon>Pseudomonadota</taxon>
        <taxon>Alphaproteobacteria</taxon>
        <taxon>Hyphomicrobiales</taxon>
        <taxon>Rhizobiaceae</taxon>
        <taxon>Pseudohoeflea</taxon>
    </lineage>
</organism>
<keyword evidence="3" id="KW-1185">Reference proteome</keyword>
<dbReference type="Pfam" id="PF01370">
    <property type="entry name" value="Epimerase"/>
    <property type="match status" value="1"/>
</dbReference>
<keyword evidence="2" id="KW-0456">Lyase</keyword>
<evidence type="ECO:0000313" key="3">
    <source>
        <dbReference type="Proteomes" id="UP001430804"/>
    </source>
</evidence>
<dbReference type="InterPro" id="IPR001509">
    <property type="entry name" value="Epimerase_deHydtase"/>
</dbReference>
<dbReference type="PANTHER" id="PTHR43245">
    <property type="entry name" value="BIFUNCTIONAL POLYMYXIN RESISTANCE PROTEIN ARNA"/>
    <property type="match status" value="1"/>
</dbReference>
<feature type="domain" description="NAD-dependent epimerase/dehydratase" evidence="1">
    <location>
        <begin position="5"/>
        <end position="224"/>
    </location>
</feature>
<dbReference type="InterPro" id="IPR050177">
    <property type="entry name" value="Lipid_A_modif_metabolic_enz"/>
</dbReference>
<name>A0ABS6WLP1_9HYPH</name>
<dbReference type="RefSeq" id="WP_219200844.1">
    <property type="nucleotide sequence ID" value="NZ_JAHWQX010000002.1"/>
</dbReference>
<dbReference type="EMBL" id="JAHWQX010000002">
    <property type="protein sequence ID" value="MBW3096876.1"/>
    <property type="molecule type" value="Genomic_DNA"/>
</dbReference>
<evidence type="ECO:0000313" key="2">
    <source>
        <dbReference type="EMBL" id="MBW3096876.1"/>
    </source>
</evidence>